<keyword evidence="8" id="KW-1185">Reference proteome</keyword>
<dbReference type="EMBL" id="SOPX01000003">
    <property type="protein sequence ID" value="TFB30196.1"/>
    <property type="molecule type" value="Genomic_DNA"/>
</dbReference>
<dbReference type="OrthoDB" id="1007667at2"/>
<dbReference type="InterPro" id="IPR018060">
    <property type="entry name" value="HTH_AraC"/>
</dbReference>
<evidence type="ECO:0000256" key="1">
    <source>
        <dbReference type="ARBA" id="ARBA00023015"/>
    </source>
</evidence>
<feature type="domain" description="HTH araC/xylS-type" evidence="4">
    <location>
        <begin position="183"/>
        <end position="281"/>
    </location>
</feature>
<dbReference type="PROSITE" id="PS01124">
    <property type="entry name" value="HTH_ARAC_FAMILY_2"/>
    <property type="match status" value="1"/>
</dbReference>
<evidence type="ECO:0000256" key="2">
    <source>
        <dbReference type="ARBA" id="ARBA00023125"/>
    </source>
</evidence>
<dbReference type="SUPFAM" id="SSF46689">
    <property type="entry name" value="Homeodomain-like"/>
    <property type="match status" value="1"/>
</dbReference>
<reference evidence="5 7" key="1">
    <citation type="submission" date="2018-10" db="EMBL/GenBank/DDBJ databases">
        <title>Genomic Encyclopedia of Archaeal and Bacterial Type Strains, Phase II (KMG-II): from individual species to whole genera.</title>
        <authorList>
            <person name="Goeker M."/>
        </authorList>
    </citation>
    <scope>NUCLEOTIDE SEQUENCE [LARGE SCALE GENOMIC DNA]</scope>
    <source>
        <strain evidence="5 7">DSM 19624</strain>
    </source>
</reference>
<dbReference type="EMBL" id="RCCK01000012">
    <property type="protein sequence ID" value="RLJ75088.1"/>
    <property type="molecule type" value="Genomic_DNA"/>
</dbReference>
<dbReference type="RefSeq" id="WP_121285059.1">
    <property type="nucleotide sequence ID" value="NZ_RCCK01000012.1"/>
</dbReference>
<keyword evidence="3" id="KW-0804">Transcription</keyword>
<dbReference type="Proteomes" id="UP000273898">
    <property type="component" value="Unassembled WGS sequence"/>
</dbReference>
<organism evidence="5 7">
    <name type="scientific">Pedobacter alluvionis</name>
    <dbReference type="NCBI Taxonomy" id="475253"/>
    <lineage>
        <taxon>Bacteria</taxon>
        <taxon>Pseudomonadati</taxon>
        <taxon>Bacteroidota</taxon>
        <taxon>Sphingobacteriia</taxon>
        <taxon>Sphingobacteriales</taxon>
        <taxon>Sphingobacteriaceae</taxon>
        <taxon>Pedobacter</taxon>
    </lineage>
</organism>
<reference evidence="6 8" key="2">
    <citation type="submission" date="2019-03" db="EMBL/GenBank/DDBJ databases">
        <authorList>
            <person name="He R.-H."/>
        </authorList>
    </citation>
    <scope>NUCLEOTIDE SEQUENCE [LARGE SCALE GENOMIC DNA]</scope>
    <source>
        <strain evidence="6 8">DSM 19624</strain>
    </source>
</reference>
<dbReference type="PANTHER" id="PTHR43280:SF32">
    <property type="entry name" value="TRANSCRIPTIONAL REGULATORY PROTEIN"/>
    <property type="match status" value="1"/>
</dbReference>
<protein>
    <submittedName>
        <fullName evidence="6">AraC family transcriptional regulator</fullName>
    </submittedName>
    <submittedName>
        <fullName evidence="5">AraC-like DNA-binding protein</fullName>
    </submittedName>
</protein>
<evidence type="ECO:0000259" key="4">
    <source>
        <dbReference type="PROSITE" id="PS01124"/>
    </source>
</evidence>
<comment type="caution">
    <text evidence="5">The sequence shown here is derived from an EMBL/GenBank/DDBJ whole genome shotgun (WGS) entry which is preliminary data.</text>
</comment>
<proteinExistence type="predicted"/>
<evidence type="ECO:0000313" key="7">
    <source>
        <dbReference type="Proteomes" id="UP000273898"/>
    </source>
</evidence>
<evidence type="ECO:0000313" key="5">
    <source>
        <dbReference type="EMBL" id="RLJ75088.1"/>
    </source>
</evidence>
<dbReference type="GO" id="GO:0043565">
    <property type="term" value="F:sequence-specific DNA binding"/>
    <property type="evidence" value="ECO:0007669"/>
    <property type="project" value="InterPro"/>
</dbReference>
<dbReference type="SMART" id="SM00342">
    <property type="entry name" value="HTH_ARAC"/>
    <property type="match status" value="1"/>
</dbReference>
<evidence type="ECO:0000256" key="3">
    <source>
        <dbReference type="ARBA" id="ARBA00023163"/>
    </source>
</evidence>
<dbReference type="PANTHER" id="PTHR43280">
    <property type="entry name" value="ARAC-FAMILY TRANSCRIPTIONAL REGULATOR"/>
    <property type="match status" value="1"/>
</dbReference>
<keyword evidence="1" id="KW-0805">Transcription regulation</keyword>
<name>A0A497Y4U0_9SPHI</name>
<evidence type="ECO:0000313" key="6">
    <source>
        <dbReference type="EMBL" id="TFB30196.1"/>
    </source>
</evidence>
<sequence>MKTDDLETSPELTVFCQEDVLENIRLEYPFQSANFSIIHIERGSLHLLCNAKFYILNGNSLFFALPGSKYEIRKKSEDCSFIGCSFTKSYLQSIGIYTESEKMARIFSDKIQMHCMLTTEESRDVCSDLTSLYRKTKYDVNTPYLNQILKYSFLAFLYTSSLVFYRGNDVPKMKLNRSEEIADNFIAFLNTYIKTERSVQFYADSLHISLRHLSKVIKNVLGKSPSVVINEGLIREAKILLSNKFNNISEISDMLQFSDPSSFGKYFKRYSGYTPTEYRQSFQNINIHLF</sequence>
<gene>
    <name evidence="5" type="ORF">BCL90_3435</name>
    <name evidence="6" type="ORF">E3V97_18675</name>
</gene>
<dbReference type="GO" id="GO:0003700">
    <property type="term" value="F:DNA-binding transcription factor activity"/>
    <property type="evidence" value="ECO:0007669"/>
    <property type="project" value="InterPro"/>
</dbReference>
<evidence type="ECO:0000313" key="8">
    <source>
        <dbReference type="Proteomes" id="UP000297429"/>
    </source>
</evidence>
<keyword evidence="2 5" id="KW-0238">DNA-binding</keyword>
<dbReference type="Pfam" id="PF12833">
    <property type="entry name" value="HTH_18"/>
    <property type="match status" value="1"/>
</dbReference>
<dbReference type="Gene3D" id="1.10.10.60">
    <property type="entry name" value="Homeodomain-like"/>
    <property type="match status" value="1"/>
</dbReference>
<dbReference type="Proteomes" id="UP000297429">
    <property type="component" value="Unassembled WGS sequence"/>
</dbReference>
<dbReference type="InterPro" id="IPR009057">
    <property type="entry name" value="Homeodomain-like_sf"/>
</dbReference>
<dbReference type="AlphaFoldDB" id="A0A497Y4U0"/>
<accession>A0A497Y4U0</accession>